<dbReference type="PANTHER" id="PTHR33845:SF1">
    <property type="entry name" value="C2H2-TYPE DOMAIN-CONTAINING PROTEIN"/>
    <property type="match status" value="1"/>
</dbReference>
<organism evidence="1 2">
    <name type="scientific">Pocillopora damicornis</name>
    <name type="common">Cauliflower coral</name>
    <name type="synonym">Millepora damicornis</name>
    <dbReference type="NCBI Taxonomy" id="46731"/>
    <lineage>
        <taxon>Eukaryota</taxon>
        <taxon>Metazoa</taxon>
        <taxon>Cnidaria</taxon>
        <taxon>Anthozoa</taxon>
        <taxon>Hexacorallia</taxon>
        <taxon>Scleractinia</taxon>
        <taxon>Astrocoeniina</taxon>
        <taxon>Pocilloporidae</taxon>
        <taxon>Pocillopora</taxon>
    </lineage>
</organism>
<sequence length="183" mass="21616">MVFKKFSELENHLDVGEHRRVRGGGSEMVYDKVRRDYAEKFLTVDCNEESSRTLVAHRDDRLEKFEVPGACSDLQLGWALHKPRSQAMRFPFEVKQYLTTKFDLGERAGNKADPGKVAADMRTARNTDGSRIFKREHWLTKSQVQGFFQDWRPLKEGKETKRFRLRMGSLRRKSRKDKKYWRA</sequence>
<reference evidence="1 2" key="1">
    <citation type="journal article" date="2018" name="Sci. Rep.">
        <title>Comparative analysis of the Pocillopora damicornis genome highlights role of immune system in coral evolution.</title>
        <authorList>
            <person name="Cunning R."/>
            <person name="Bay R.A."/>
            <person name="Gillette P."/>
            <person name="Baker A.C."/>
            <person name="Traylor-Knowles N."/>
        </authorList>
    </citation>
    <scope>NUCLEOTIDE SEQUENCE [LARGE SCALE GENOMIC DNA]</scope>
    <source>
        <strain evidence="1">RSMAS</strain>
        <tissue evidence="1">Whole animal</tissue>
    </source>
</reference>
<gene>
    <name evidence="1" type="ORF">pdam_00024405</name>
</gene>
<accession>A0A3M6TCZ3</accession>
<dbReference type="Proteomes" id="UP000275408">
    <property type="component" value="Unassembled WGS sequence"/>
</dbReference>
<evidence type="ECO:0000313" key="2">
    <source>
        <dbReference type="Proteomes" id="UP000275408"/>
    </source>
</evidence>
<dbReference type="EMBL" id="RCHS01003872">
    <property type="protein sequence ID" value="RMX39114.1"/>
    <property type="molecule type" value="Genomic_DNA"/>
</dbReference>
<proteinExistence type="predicted"/>
<comment type="caution">
    <text evidence="1">The sequence shown here is derived from an EMBL/GenBank/DDBJ whole genome shotgun (WGS) entry which is preliminary data.</text>
</comment>
<dbReference type="AlphaFoldDB" id="A0A3M6TCZ3"/>
<evidence type="ECO:0000313" key="1">
    <source>
        <dbReference type="EMBL" id="RMX39114.1"/>
    </source>
</evidence>
<keyword evidence="2" id="KW-1185">Reference proteome</keyword>
<dbReference type="PANTHER" id="PTHR33845">
    <property type="entry name" value="C2H2-TYPE DOMAIN-CONTAINING PROTEIN"/>
    <property type="match status" value="1"/>
</dbReference>
<name>A0A3M6TCZ3_POCDA</name>
<protein>
    <submittedName>
        <fullName evidence="1">Uncharacterized protein</fullName>
    </submittedName>
</protein>